<dbReference type="STRING" id="4555.K3XPF5"/>
<evidence type="ECO:0000313" key="5">
    <source>
        <dbReference type="EMBL" id="RCV28270.1"/>
    </source>
</evidence>
<dbReference type="Proteomes" id="UP000004995">
    <property type="component" value="Unassembled WGS sequence"/>
</dbReference>
<sequence length="229" mass="25255">MNHPHEGGVGYNEVPNMHTGGVVPNPPPPLPPPPPPRRRLIPFRIVVRSLVAVSASIGVLALLILFIYWPRAVRVAVATATLAVFEVDRFDITPTTITPVLSYNLTAILAVSNPNRRVSVYYDRLQAVGFYEFQRFGRAALPVAFQGARRTDAVRAVLAGSLPMNFTFDAYPGHRRNGVFPVDLWVDGVVRYRFGKLTNTMVASTLKVRCSLELKLTVASGWVDCATWS</sequence>
<dbReference type="InterPro" id="IPR044839">
    <property type="entry name" value="NDR1-like"/>
</dbReference>
<evidence type="ECO:0008006" key="8">
    <source>
        <dbReference type="Google" id="ProtNLM"/>
    </source>
</evidence>
<name>K3XPF5_SETIT</name>
<dbReference type="eggNOG" id="KOG0589">
    <property type="taxonomic scope" value="Eukaryota"/>
</dbReference>
<organism evidence="6 7">
    <name type="scientific">Setaria italica</name>
    <name type="common">Foxtail millet</name>
    <name type="synonym">Panicum italicum</name>
    <dbReference type="NCBI Taxonomy" id="4555"/>
    <lineage>
        <taxon>Eukaryota</taxon>
        <taxon>Viridiplantae</taxon>
        <taxon>Streptophyta</taxon>
        <taxon>Embryophyta</taxon>
        <taxon>Tracheophyta</taxon>
        <taxon>Spermatophyta</taxon>
        <taxon>Magnoliopsida</taxon>
        <taxon>Liliopsida</taxon>
        <taxon>Poales</taxon>
        <taxon>Poaceae</taxon>
        <taxon>PACMAD clade</taxon>
        <taxon>Panicoideae</taxon>
        <taxon>Panicodae</taxon>
        <taxon>Paniceae</taxon>
        <taxon>Cenchrinae</taxon>
        <taxon>Setaria</taxon>
    </lineage>
</organism>
<evidence type="ECO:0000256" key="1">
    <source>
        <dbReference type="ARBA" id="ARBA00004370"/>
    </source>
</evidence>
<dbReference type="RefSeq" id="XP_004972259.1">
    <property type="nucleotide sequence ID" value="XM_004972202.1"/>
</dbReference>
<keyword evidence="7" id="KW-1185">Reference proteome</keyword>
<proteinExistence type="predicted"/>
<feature type="compositionally biased region" description="Pro residues" evidence="3">
    <location>
        <begin position="24"/>
        <end position="34"/>
    </location>
</feature>
<dbReference type="KEGG" id="sita:101785413"/>
<accession>K3XPF5</accession>
<dbReference type="OMA" id="WVDCATW"/>
<dbReference type="GO" id="GO:0005886">
    <property type="term" value="C:plasma membrane"/>
    <property type="evidence" value="ECO:0000318"/>
    <property type="project" value="GO_Central"/>
</dbReference>
<dbReference type="PANTHER" id="PTHR31415:SF122">
    <property type="entry name" value="OS01G0864632 PROTEIN"/>
    <property type="match status" value="1"/>
</dbReference>
<dbReference type="GO" id="GO:0098542">
    <property type="term" value="P:defense response to other organism"/>
    <property type="evidence" value="ECO:0007669"/>
    <property type="project" value="InterPro"/>
</dbReference>
<dbReference type="Gramene" id="KQL07857">
    <property type="protein sequence ID" value="KQL07857"/>
    <property type="gene ID" value="SETIT_003779mg"/>
</dbReference>
<evidence type="ECO:0000256" key="4">
    <source>
        <dbReference type="SAM" id="Phobius"/>
    </source>
</evidence>
<dbReference type="PANTHER" id="PTHR31415">
    <property type="entry name" value="OS05G0367900 PROTEIN"/>
    <property type="match status" value="1"/>
</dbReference>
<feature type="region of interest" description="Disordered" evidence="3">
    <location>
        <begin position="1"/>
        <end position="34"/>
    </location>
</feature>
<comment type="subcellular location">
    <subcellularLocation>
        <location evidence="1">Membrane</location>
    </subcellularLocation>
</comment>
<keyword evidence="4" id="KW-1133">Transmembrane helix</keyword>
<evidence type="ECO:0000313" key="7">
    <source>
        <dbReference type="Proteomes" id="UP000004995"/>
    </source>
</evidence>
<evidence type="ECO:0000256" key="3">
    <source>
        <dbReference type="SAM" id="MobiDB-lite"/>
    </source>
</evidence>
<gene>
    <name evidence="6" type="primary">LOC101785413</name>
    <name evidence="5" type="ORF">SETIT_5G392100v2</name>
</gene>
<reference evidence="5 7" key="1">
    <citation type="journal article" date="2012" name="Nat. Biotechnol.">
        <title>Reference genome sequence of the model plant Setaria.</title>
        <authorList>
            <person name="Bennetzen J.L."/>
            <person name="Schmutz J."/>
            <person name="Wang H."/>
            <person name="Percifield R."/>
            <person name="Hawkins J."/>
            <person name="Pontaroli A.C."/>
            <person name="Estep M."/>
            <person name="Feng L."/>
            <person name="Vaughn J.N."/>
            <person name="Grimwood J."/>
            <person name="Jenkins J."/>
            <person name="Barry K."/>
            <person name="Lindquist E."/>
            <person name="Hellsten U."/>
            <person name="Deshpande S."/>
            <person name="Wang X."/>
            <person name="Wu X."/>
            <person name="Mitros T."/>
            <person name="Triplett J."/>
            <person name="Yang X."/>
            <person name="Ye C.Y."/>
            <person name="Mauro-Herrera M."/>
            <person name="Wang L."/>
            <person name="Li P."/>
            <person name="Sharma M."/>
            <person name="Sharma R."/>
            <person name="Ronald P.C."/>
            <person name="Panaud O."/>
            <person name="Kellogg E.A."/>
            <person name="Brutnell T.P."/>
            <person name="Doust A.N."/>
            <person name="Tuskan G.A."/>
            <person name="Rokhsar D."/>
            <person name="Devos K.M."/>
        </authorList>
    </citation>
    <scope>NUCLEOTIDE SEQUENCE [LARGE SCALE GENOMIC DNA]</scope>
    <source>
        <strain evidence="7">cv. Yugu1</strain>
        <strain evidence="5">Yugu1</strain>
    </source>
</reference>
<reference evidence="5" key="2">
    <citation type="submission" date="2015-07" db="EMBL/GenBank/DDBJ databases">
        <authorList>
            <person name="Noorani M."/>
        </authorList>
    </citation>
    <scope>NUCLEOTIDE SEQUENCE</scope>
    <source>
        <strain evidence="5">Yugu1</strain>
    </source>
</reference>
<evidence type="ECO:0000313" key="6">
    <source>
        <dbReference type="EnsemblPlants" id="KQL07857"/>
    </source>
</evidence>
<dbReference type="GeneID" id="101785413"/>
<feature type="transmembrane region" description="Helical" evidence="4">
    <location>
        <begin position="45"/>
        <end position="69"/>
    </location>
</feature>
<dbReference type="EnsemblPlants" id="KQL07857">
    <property type="protein sequence ID" value="KQL07857"/>
    <property type="gene ID" value="SETIT_003779mg"/>
</dbReference>
<dbReference type="EMBL" id="CM003532">
    <property type="protein sequence ID" value="RCV28270.1"/>
    <property type="molecule type" value="Genomic_DNA"/>
</dbReference>
<protein>
    <recommendedName>
        <fullName evidence="8">Late embryogenesis abundant protein LEA-2 subgroup domain-containing protein</fullName>
    </recommendedName>
</protein>
<evidence type="ECO:0000256" key="2">
    <source>
        <dbReference type="ARBA" id="ARBA00023136"/>
    </source>
</evidence>
<dbReference type="HOGENOM" id="CLU_1252338_0_0_1"/>
<keyword evidence="2 4" id="KW-0472">Membrane</keyword>
<dbReference type="OrthoDB" id="779762at2759"/>
<reference evidence="6" key="3">
    <citation type="submission" date="2018-08" db="UniProtKB">
        <authorList>
            <consortium name="EnsemblPlants"/>
        </authorList>
    </citation>
    <scope>IDENTIFICATION</scope>
    <source>
        <strain evidence="6">Yugu1</strain>
    </source>
</reference>
<dbReference type="EMBL" id="AGNK02003382">
    <property type="status" value="NOT_ANNOTATED_CDS"/>
    <property type="molecule type" value="Genomic_DNA"/>
</dbReference>
<keyword evidence="4" id="KW-0812">Transmembrane</keyword>
<dbReference type="GO" id="GO:0009506">
    <property type="term" value="C:plasmodesma"/>
    <property type="evidence" value="ECO:0000318"/>
    <property type="project" value="GO_Central"/>
</dbReference>
<dbReference type="AlphaFoldDB" id="K3XPF5"/>